<dbReference type="PANTHER" id="PTHR43479">
    <property type="entry name" value="ACREF/ENVCD OPERON REPRESSOR-RELATED"/>
    <property type="match status" value="1"/>
</dbReference>
<dbReference type="InterPro" id="IPR050624">
    <property type="entry name" value="HTH-type_Tx_Regulator"/>
</dbReference>
<accession>A0A498REZ5</accession>
<dbReference type="InterPro" id="IPR001647">
    <property type="entry name" value="HTH_TetR"/>
</dbReference>
<dbReference type="SUPFAM" id="SSF46689">
    <property type="entry name" value="Homeodomain-like"/>
    <property type="match status" value="1"/>
</dbReference>
<dbReference type="AlphaFoldDB" id="A0A498REZ5"/>
<keyword evidence="1 2" id="KW-0238">DNA-binding</keyword>
<dbReference type="EMBL" id="UPPP01000127">
    <property type="protein sequence ID" value="VBB09575.1"/>
    <property type="molecule type" value="Genomic_DNA"/>
</dbReference>
<evidence type="ECO:0000313" key="4">
    <source>
        <dbReference type="EMBL" id="VBB09575.1"/>
    </source>
</evidence>
<dbReference type="RefSeq" id="WP_122630353.1">
    <property type="nucleotide sequence ID" value="NZ_UPPP01000127.1"/>
</dbReference>
<feature type="DNA-binding region" description="H-T-H motif" evidence="2">
    <location>
        <begin position="30"/>
        <end position="49"/>
    </location>
</feature>
<dbReference type="OrthoDB" id="9810250at2"/>
<evidence type="ECO:0000313" key="5">
    <source>
        <dbReference type="Proteomes" id="UP000277811"/>
    </source>
</evidence>
<gene>
    <name evidence="4" type="ORF">LUCI_4870</name>
</gene>
<reference evidence="4 5" key="1">
    <citation type="submission" date="2018-06" db="EMBL/GenBank/DDBJ databases">
        <authorList>
            <person name="Strepis N."/>
        </authorList>
    </citation>
    <scope>NUCLEOTIDE SEQUENCE [LARGE SCALE GENOMIC DNA]</scope>
    <source>
        <strain evidence="4">LUCI</strain>
    </source>
</reference>
<dbReference type="Proteomes" id="UP000277811">
    <property type="component" value="Unassembled WGS sequence"/>
</dbReference>
<keyword evidence="5" id="KW-1185">Reference proteome</keyword>
<dbReference type="Pfam" id="PF14278">
    <property type="entry name" value="TetR_C_8"/>
    <property type="match status" value="1"/>
</dbReference>
<dbReference type="PANTHER" id="PTHR43479:SF7">
    <property type="entry name" value="TETR-FAMILY TRANSCRIPTIONAL REGULATOR"/>
    <property type="match status" value="1"/>
</dbReference>
<evidence type="ECO:0000259" key="3">
    <source>
        <dbReference type="PROSITE" id="PS50977"/>
    </source>
</evidence>
<feature type="domain" description="HTH tetR-type" evidence="3">
    <location>
        <begin position="7"/>
        <end position="67"/>
    </location>
</feature>
<evidence type="ECO:0000256" key="1">
    <source>
        <dbReference type="ARBA" id="ARBA00023125"/>
    </source>
</evidence>
<organism evidence="4 5">
    <name type="scientific">Lucifera butyrica</name>
    <dbReference type="NCBI Taxonomy" id="1351585"/>
    <lineage>
        <taxon>Bacteria</taxon>
        <taxon>Bacillati</taxon>
        <taxon>Bacillota</taxon>
        <taxon>Negativicutes</taxon>
        <taxon>Veillonellales</taxon>
        <taxon>Veillonellaceae</taxon>
        <taxon>Lucifera</taxon>
    </lineage>
</organism>
<proteinExistence type="predicted"/>
<dbReference type="PROSITE" id="PS50977">
    <property type="entry name" value="HTH_TETR_2"/>
    <property type="match status" value="1"/>
</dbReference>
<dbReference type="InterPro" id="IPR039532">
    <property type="entry name" value="TetR_C_Firmicutes"/>
</dbReference>
<dbReference type="GO" id="GO:0003677">
    <property type="term" value="F:DNA binding"/>
    <property type="evidence" value="ECO:0007669"/>
    <property type="project" value="UniProtKB-UniRule"/>
</dbReference>
<dbReference type="Gene3D" id="1.10.357.10">
    <property type="entry name" value="Tetracycline Repressor, domain 2"/>
    <property type="match status" value="1"/>
</dbReference>
<dbReference type="InterPro" id="IPR009057">
    <property type="entry name" value="Homeodomain-like_sf"/>
</dbReference>
<evidence type="ECO:0000256" key="2">
    <source>
        <dbReference type="PROSITE-ProRule" id="PRU00335"/>
    </source>
</evidence>
<sequence length="200" mass="23770">MADRRKDRSNTYLVQALVRLMENQDIQSITIQNLVDEAEIARSTFYSLYEDKQQFLDKIIEDMFSRLRSETMPEKPSKSGFHEKDRYKYYVKHFLYIAQNANFFRVMLSNHGLSCFRKKMEDSARITYAEIFSDIDETRLPIPKDCLIQYLISAHMGITFKWLEDNMKYSPFYMAEMISLLTCEGILRSLYLDNMVNLPK</sequence>
<name>A0A498REZ5_9FIRM</name>
<protein>
    <submittedName>
        <fullName evidence="4">Transcriptional regulator c-terminal region</fullName>
    </submittedName>
</protein>